<comment type="caution">
    <text evidence="1">The sequence shown here is derived from an EMBL/GenBank/DDBJ whole genome shotgun (WGS) entry which is preliminary data.</text>
</comment>
<evidence type="ECO:0000313" key="2">
    <source>
        <dbReference type="Proteomes" id="UP000051295"/>
    </source>
</evidence>
<gene>
    <name evidence="1" type="ORF">XM53_14565</name>
</gene>
<keyword evidence="2" id="KW-1185">Reference proteome</keyword>
<protein>
    <recommendedName>
        <fullName evidence="3">Outer membrane protein beta-barrel domain-containing protein</fullName>
    </recommendedName>
</protein>
<dbReference type="STRING" id="1641875.XM53_14565"/>
<reference evidence="1 2" key="1">
    <citation type="submission" date="2015-04" db="EMBL/GenBank/DDBJ databases">
        <title>The draft genome sequence of Roseovarius sp.R12b.</title>
        <authorList>
            <person name="Li G."/>
            <person name="Lai Q."/>
            <person name="Shao Z."/>
            <person name="Yan P."/>
        </authorList>
    </citation>
    <scope>NUCLEOTIDE SEQUENCE [LARGE SCALE GENOMIC DNA]</scope>
    <source>
        <strain evidence="1 2">R12B</strain>
    </source>
</reference>
<dbReference type="EMBL" id="LAXJ01000016">
    <property type="protein sequence ID" value="KRS11902.1"/>
    <property type="molecule type" value="Genomic_DNA"/>
</dbReference>
<proteinExistence type="predicted"/>
<name>A0A0T5NT24_9RHOB</name>
<dbReference type="PATRIC" id="fig|1641875.4.peg.717"/>
<organism evidence="1 2">
    <name type="scientific">Roseovarius atlanticus</name>
    <dbReference type="NCBI Taxonomy" id="1641875"/>
    <lineage>
        <taxon>Bacteria</taxon>
        <taxon>Pseudomonadati</taxon>
        <taxon>Pseudomonadota</taxon>
        <taxon>Alphaproteobacteria</taxon>
        <taxon>Rhodobacterales</taxon>
        <taxon>Roseobacteraceae</taxon>
        <taxon>Roseovarius</taxon>
    </lineage>
</organism>
<accession>A0A0T5NT24</accession>
<evidence type="ECO:0008006" key="3">
    <source>
        <dbReference type="Google" id="ProtNLM"/>
    </source>
</evidence>
<evidence type="ECO:0000313" key="1">
    <source>
        <dbReference type="EMBL" id="KRS11902.1"/>
    </source>
</evidence>
<dbReference type="AlphaFoldDB" id="A0A0T5NT24"/>
<dbReference type="SUPFAM" id="SSF56935">
    <property type="entry name" value="Porins"/>
    <property type="match status" value="1"/>
</dbReference>
<dbReference type="Proteomes" id="UP000051295">
    <property type="component" value="Unassembled WGS sequence"/>
</dbReference>
<sequence>MSAGVLPASGQDGEPGRLITFGVSQTFYARDNLILAPSSAGTTYASDTRLSFGLDTETDIDSFSLSAESVLRLLDDPLVGRESRLSDPRLDVRYERDNGNSQLALFANYAKLDLAFSDPLSQSSLGVADFFRGGGTREEIIGGLRFETGIEAPLGFFVEADSRRIDYSGANDPLLFANRTDRAQVGLIFRFSPVARATLSVEQEQYDAEDTRDSQRDTRDVTLGLEYDTSPVSVFTMEVGHTEITERLLAPVDRSSTSGLVGSVGYTQEMPNGELTLDASTILTQLGRQNEFEVGRRLELPTGSLDISLGVAQGDTFDPLPIGRIAYMTEWPRSRFDVALSRDVAISDIVSDATITTRMDAGYEVDVTALSSLSFDVAYADIAVDGPDPAGVSQEQGSVYLTYRRNLTADWDVSLGLEHRFIDEGAPLGRGTSNGVFFSLERDFELFR</sequence>